<keyword evidence="2" id="KW-1133">Transmembrane helix</keyword>
<gene>
    <name evidence="3" type="ORF">GQ466_26190</name>
</gene>
<name>A0A6I4WEN7_9ACTN</name>
<dbReference type="RefSeq" id="WP_161105686.1">
    <property type="nucleotide sequence ID" value="NZ_JBHLYI010000008.1"/>
</dbReference>
<feature type="transmembrane region" description="Helical" evidence="2">
    <location>
        <begin position="16"/>
        <end position="38"/>
    </location>
</feature>
<evidence type="ECO:0000313" key="4">
    <source>
        <dbReference type="Proteomes" id="UP000431901"/>
    </source>
</evidence>
<evidence type="ECO:0000313" key="3">
    <source>
        <dbReference type="EMBL" id="MXQ67513.1"/>
    </source>
</evidence>
<keyword evidence="2" id="KW-0812">Transmembrane</keyword>
<feature type="compositionally biased region" description="Low complexity" evidence="1">
    <location>
        <begin position="46"/>
        <end position="70"/>
    </location>
</feature>
<evidence type="ECO:0000256" key="2">
    <source>
        <dbReference type="SAM" id="Phobius"/>
    </source>
</evidence>
<keyword evidence="2" id="KW-0472">Membrane</keyword>
<keyword evidence="4" id="KW-1185">Reference proteome</keyword>
<feature type="region of interest" description="Disordered" evidence="1">
    <location>
        <begin position="43"/>
        <end position="110"/>
    </location>
</feature>
<feature type="compositionally biased region" description="Gly residues" evidence="1">
    <location>
        <begin position="88"/>
        <end position="98"/>
    </location>
</feature>
<dbReference type="AlphaFoldDB" id="A0A6I4WEN7"/>
<evidence type="ECO:0000256" key="1">
    <source>
        <dbReference type="SAM" id="MobiDB-lite"/>
    </source>
</evidence>
<organism evidence="3 4">
    <name type="scientific">Actinomadura rayongensis</name>
    <dbReference type="NCBI Taxonomy" id="1429076"/>
    <lineage>
        <taxon>Bacteria</taxon>
        <taxon>Bacillati</taxon>
        <taxon>Actinomycetota</taxon>
        <taxon>Actinomycetes</taxon>
        <taxon>Streptosporangiales</taxon>
        <taxon>Thermomonosporaceae</taxon>
        <taxon>Actinomadura</taxon>
    </lineage>
</organism>
<comment type="caution">
    <text evidence="3">The sequence shown here is derived from an EMBL/GenBank/DDBJ whole genome shotgun (WGS) entry which is preliminary data.</text>
</comment>
<protein>
    <submittedName>
        <fullName evidence="3">Uncharacterized protein</fullName>
    </submittedName>
</protein>
<dbReference type="Proteomes" id="UP000431901">
    <property type="component" value="Unassembled WGS sequence"/>
</dbReference>
<sequence length="202" mass="19738">MKTSRPPKPPSPWWRVAGYGGALLLVAAAVAVLVVPVVRGTGGRAGAAATPGPGATTVPPGANPGGNPVPQQQPSGQLYPSASAPATPGGGQGGGGGPEMPLPRQNGGGANVDWCDQNAALYRPAATGGGVEVVVNVAASSAVTVEVTLTGGARKSRQDTVMKGAPHTFAFPDVAITALSRAKVTTLALGGTMASCYARPGA</sequence>
<dbReference type="EMBL" id="WUTW01000007">
    <property type="protein sequence ID" value="MXQ67513.1"/>
    <property type="molecule type" value="Genomic_DNA"/>
</dbReference>
<accession>A0A6I4WEN7</accession>
<proteinExistence type="predicted"/>
<dbReference type="OrthoDB" id="3477965at2"/>
<reference evidence="3 4" key="1">
    <citation type="submission" date="2019-12" db="EMBL/GenBank/DDBJ databases">
        <title>Nocardia macrotermitis sp. nov. and Nocardia aurantia sp. nov., isolated from the gut of the fungus growing-termite Macrotermes natalensis.</title>
        <authorList>
            <person name="Christine B."/>
            <person name="Rene B."/>
        </authorList>
    </citation>
    <scope>NUCLEOTIDE SEQUENCE [LARGE SCALE GENOMIC DNA]</scope>
    <source>
        <strain evidence="3 4">DSM 102126</strain>
    </source>
</reference>